<dbReference type="GO" id="GO:0030490">
    <property type="term" value="P:maturation of SSU-rRNA"/>
    <property type="evidence" value="ECO:0007669"/>
    <property type="project" value="TreeGrafter"/>
</dbReference>
<dbReference type="Proteomes" id="UP000186601">
    <property type="component" value="Unassembled WGS sequence"/>
</dbReference>
<feature type="region of interest" description="Disordered" evidence="1">
    <location>
        <begin position="137"/>
        <end position="215"/>
    </location>
</feature>
<keyword evidence="4" id="KW-1185">Reference proteome</keyword>
<organism evidence="3 4">
    <name type="scientific">Hermanssonia centrifuga</name>
    <dbReference type="NCBI Taxonomy" id="98765"/>
    <lineage>
        <taxon>Eukaryota</taxon>
        <taxon>Fungi</taxon>
        <taxon>Dikarya</taxon>
        <taxon>Basidiomycota</taxon>
        <taxon>Agaricomycotina</taxon>
        <taxon>Agaricomycetes</taxon>
        <taxon>Polyporales</taxon>
        <taxon>Meruliaceae</taxon>
        <taxon>Hermanssonia</taxon>
    </lineage>
</organism>
<dbReference type="GO" id="GO:0005737">
    <property type="term" value="C:cytoplasm"/>
    <property type="evidence" value="ECO:0007669"/>
    <property type="project" value="InterPro"/>
</dbReference>
<dbReference type="Pfam" id="PF04194">
    <property type="entry name" value="PDCD2_C"/>
    <property type="match status" value="1"/>
</dbReference>
<comment type="caution">
    <text evidence="3">The sequence shown here is derived from an EMBL/GenBank/DDBJ whole genome shotgun (WGS) entry which is preliminary data.</text>
</comment>
<dbReference type="STRING" id="98765.A0A2R6NN43"/>
<dbReference type="PANTHER" id="PTHR47524:SF1">
    <property type="entry name" value="20S RRNA ACCUMULATION PROTEIN 4"/>
    <property type="match status" value="1"/>
</dbReference>
<reference evidence="3 4" key="1">
    <citation type="submission" date="2018-02" db="EMBL/GenBank/DDBJ databases">
        <title>Genome sequence of the basidiomycete white-rot fungus Phlebia centrifuga.</title>
        <authorList>
            <person name="Granchi Z."/>
            <person name="Peng M."/>
            <person name="de Vries R.P."/>
            <person name="Hilden K."/>
            <person name="Makela M.R."/>
            <person name="Grigoriev I."/>
            <person name="Riley R."/>
        </authorList>
    </citation>
    <scope>NUCLEOTIDE SEQUENCE [LARGE SCALE GENOMIC DNA]</scope>
    <source>
        <strain evidence="3 4">FBCC195</strain>
    </source>
</reference>
<feature type="compositionally biased region" description="Acidic residues" evidence="1">
    <location>
        <begin position="1"/>
        <end position="18"/>
    </location>
</feature>
<dbReference type="OrthoDB" id="443682at2759"/>
<evidence type="ECO:0000313" key="3">
    <source>
        <dbReference type="EMBL" id="PSR73787.1"/>
    </source>
</evidence>
<name>A0A2R6NN43_9APHY</name>
<protein>
    <recommendedName>
        <fullName evidence="2">Programmed cell death protein 2 C-terminal domain-containing protein</fullName>
    </recommendedName>
</protein>
<sequence>MAAGYEDDWSDSDDDMGSDVETSVQLGIPDGPLESPSDLLDAAVSRIGGHPAFLTSPEPPFPSALCKNCSSPMELLVQVWCPLESSPSDRALYVWGCARGICQRLEGSVRAWRGLRYNEGYAAKLAKKLARQREKELAQAKAAEDEEKRKQAAKTNPFSMKSTNAPNPFGLGAQVFGEPSSPPAEGIDDKDEKAGDEDEDTSDASSPPEEEDDEDIVSALAATTLETSEWKTAPSYGSLYMSTVAEYLPPAPKPKIPQNVQVEENASAKPSEGTWALEGYENSLEVDHIFERFTKRIGYEGEQCIRYELGGIPMPFADDEVFKRLFPAPPAPNLPVTRPDSMVVPPQKRTYDPSTISQCPHCKGKRVFECQLMPNLINVLKVPGTPEGVKQTTDEERRKEVEKALKGSGNVEHAGMEWGTCMVFSCENDCCTEKGASSKSCWREEVVLVQWDN</sequence>
<feature type="compositionally biased region" description="Polar residues" evidence="1">
    <location>
        <begin position="153"/>
        <end position="166"/>
    </location>
</feature>
<dbReference type="AlphaFoldDB" id="A0A2R6NN43"/>
<feature type="domain" description="Programmed cell death protein 2 C-terminal" evidence="2">
    <location>
        <begin position="287"/>
        <end position="451"/>
    </location>
</feature>
<feature type="region of interest" description="Disordered" evidence="1">
    <location>
        <begin position="1"/>
        <end position="33"/>
    </location>
</feature>
<feature type="compositionally biased region" description="Acidic residues" evidence="1">
    <location>
        <begin position="186"/>
        <end position="215"/>
    </location>
</feature>
<evidence type="ECO:0000259" key="2">
    <source>
        <dbReference type="Pfam" id="PF04194"/>
    </source>
</evidence>
<gene>
    <name evidence="3" type="ORF">PHLCEN_2v10357</name>
</gene>
<proteinExistence type="predicted"/>
<evidence type="ECO:0000313" key="4">
    <source>
        <dbReference type="Proteomes" id="UP000186601"/>
    </source>
</evidence>
<dbReference type="PANTHER" id="PTHR47524">
    <property type="entry name" value="20S RRNA ACCUMULATION PROTEIN 4"/>
    <property type="match status" value="1"/>
</dbReference>
<dbReference type="InterPro" id="IPR007320">
    <property type="entry name" value="PDCD2_C"/>
</dbReference>
<accession>A0A2R6NN43</accession>
<evidence type="ECO:0000256" key="1">
    <source>
        <dbReference type="SAM" id="MobiDB-lite"/>
    </source>
</evidence>
<dbReference type="EMBL" id="MLYV02001062">
    <property type="protein sequence ID" value="PSR73787.1"/>
    <property type="molecule type" value="Genomic_DNA"/>
</dbReference>
<feature type="compositionally biased region" description="Basic and acidic residues" evidence="1">
    <location>
        <begin position="137"/>
        <end position="150"/>
    </location>
</feature>